<evidence type="ECO:0000313" key="2">
    <source>
        <dbReference type="Proteomes" id="UP001381693"/>
    </source>
</evidence>
<dbReference type="Proteomes" id="UP001381693">
    <property type="component" value="Unassembled WGS sequence"/>
</dbReference>
<gene>
    <name evidence="1" type="ORF">SK128_027278</name>
</gene>
<name>A0AAN8WD59_HALRR</name>
<reference evidence="1 2" key="1">
    <citation type="submission" date="2023-11" db="EMBL/GenBank/DDBJ databases">
        <title>Halocaridina rubra genome assembly.</title>
        <authorList>
            <person name="Smith C."/>
        </authorList>
    </citation>
    <scope>NUCLEOTIDE SEQUENCE [LARGE SCALE GENOMIC DNA]</scope>
    <source>
        <strain evidence="1">EP-1</strain>
        <tissue evidence="1">Whole</tissue>
    </source>
</reference>
<dbReference type="AlphaFoldDB" id="A0AAN8WD59"/>
<keyword evidence="2" id="KW-1185">Reference proteome</keyword>
<proteinExistence type="predicted"/>
<dbReference type="EMBL" id="JAXCGZ010021403">
    <property type="protein sequence ID" value="KAK7051438.1"/>
    <property type="molecule type" value="Genomic_DNA"/>
</dbReference>
<sequence>MTELEDLIVRGGSEFIPQSDRLIFSKLKKLHFVALINFPMVMKSLGTLAKCINLRGVHVRNCAMTSSVLLDILRGCPQIEEIYSPDVDLQPDLLTSVNDIMRARTGPLSLSLRADAAYLDVSKCQYDSKKIKLDTTTKFGYTLDEYDDFDYDYDDYDDDSIFSGGSFDDEYCWLYGSDLDIRFPDAIFYGDNMVSTIMG</sequence>
<dbReference type="SUPFAM" id="SSF52047">
    <property type="entry name" value="RNI-like"/>
    <property type="match status" value="1"/>
</dbReference>
<organism evidence="1 2">
    <name type="scientific">Halocaridina rubra</name>
    <name type="common">Hawaiian red shrimp</name>
    <dbReference type="NCBI Taxonomy" id="373956"/>
    <lineage>
        <taxon>Eukaryota</taxon>
        <taxon>Metazoa</taxon>
        <taxon>Ecdysozoa</taxon>
        <taxon>Arthropoda</taxon>
        <taxon>Crustacea</taxon>
        <taxon>Multicrustacea</taxon>
        <taxon>Malacostraca</taxon>
        <taxon>Eumalacostraca</taxon>
        <taxon>Eucarida</taxon>
        <taxon>Decapoda</taxon>
        <taxon>Pleocyemata</taxon>
        <taxon>Caridea</taxon>
        <taxon>Atyoidea</taxon>
        <taxon>Atyidae</taxon>
        <taxon>Halocaridina</taxon>
    </lineage>
</organism>
<accession>A0AAN8WD59</accession>
<evidence type="ECO:0000313" key="1">
    <source>
        <dbReference type="EMBL" id="KAK7051438.1"/>
    </source>
</evidence>
<comment type="caution">
    <text evidence="1">The sequence shown here is derived from an EMBL/GenBank/DDBJ whole genome shotgun (WGS) entry which is preliminary data.</text>
</comment>
<protein>
    <submittedName>
        <fullName evidence="1">Uncharacterized protein</fullName>
    </submittedName>
</protein>